<accession>A0A836H029</accession>
<keyword evidence="3" id="KW-1185">Reference proteome</keyword>
<dbReference type="AlphaFoldDB" id="A0A836H029"/>
<feature type="region of interest" description="Disordered" evidence="1">
    <location>
        <begin position="52"/>
        <end position="92"/>
    </location>
</feature>
<feature type="region of interest" description="Disordered" evidence="1">
    <location>
        <begin position="248"/>
        <end position="315"/>
    </location>
</feature>
<feature type="compositionally biased region" description="Polar residues" evidence="1">
    <location>
        <begin position="291"/>
        <end position="308"/>
    </location>
</feature>
<feature type="region of interest" description="Disordered" evidence="1">
    <location>
        <begin position="108"/>
        <end position="132"/>
    </location>
</feature>
<organism evidence="2 3">
    <name type="scientific">Leishmania orientalis</name>
    <dbReference type="NCBI Taxonomy" id="2249476"/>
    <lineage>
        <taxon>Eukaryota</taxon>
        <taxon>Discoba</taxon>
        <taxon>Euglenozoa</taxon>
        <taxon>Kinetoplastea</taxon>
        <taxon>Metakinetoplastina</taxon>
        <taxon>Trypanosomatida</taxon>
        <taxon>Trypanosomatidae</taxon>
        <taxon>Leishmaniinae</taxon>
        <taxon>Leishmania</taxon>
    </lineage>
</organism>
<name>A0A836H029_9TRYP</name>
<dbReference type="EMBL" id="JAFHLR010000034">
    <property type="protein sequence ID" value="KAG5467920.1"/>
    <property type="molecule type" value="Genomic_DNA"/>
</dbReference>
<reference evidence="3" key="1">
    <citation type="journal article" date="2021" name="Microbiol. Resour. Announc.">
        <title>LGAAP: Leishmaniinae Genome Assembly and Annotation Pipeline.</title>
        <authorList>
            <person name="Almutairi H."/>
            <person name="Urbaniak M.D."/>
            <person name="Bates M.D."/>
            <person name="Jariyapan N."/>
            <person name="Kwakye-Nuako G."/>
            <person name="Thomaz-Soccol V."/>
            <person name="Al-Salem W.S."/>
            <person name="Dillon R.J."/>
            <person name="Bates P.A."/>
            <person name="Gatherer D."/>
        </authorList>
    </citation>
    <scope>NUCLEOTIDE SEQUENCE [LARGE SCALE GENOMIC DNA]</scope>
</reference>
<protein>
    <submittedName>
        <fullName evidence="2">Uncharacterized protein</fullName>
    </submittedName>
</protein>
<sequence length="348" mass="37177">MVKHNLAQVPVRVPSTRARTALHSVDAARNSKCFPSLSVIGAAAGDSSTALADEASRCRRPPAVPTTPKRAEGWNSARQLSRGLSGSAADENIRRARERRLRLPSVNARGNNVGERGDNAGPSHQSRRPMSAMVTAGLPREHSLPLEAAPVPADWLTSDDLLLLCGVQPGTSKALWYTTMRAQLEARTLSSPAEYSGNGDAETAKSSKSGKATPLFLHSQAPHAHACAEPLVLPSKLFLLTEPSDLNPLWNPPEKAAARSAAGQRERVPPTNSSDCGAQDAKEGGDDGVNSFGTRNASLSSRWVSNASARKAPRKALPWPSLKTLQLSPQQRQEMYVSVLSLKALSRE</sequence>
<reference evidence="3" key="2">
    <citation type="journal article" date="2021" name="Sci. Data">
        <title>Chromosome-scale genome sequencing, assembly and annotation of six genomes from subfamily Leishmaniinae.</title>
        <authorList>
            <person name="Almutairi H."/>
            <person name="Urbaniak M.D."/>
            <person name="Bates M.D."/>
            <person name="Jariyapan N."/>
            <person name="Kwakye-Nuako G."/>
            <person name="Thomaz Soccol V."/>
            <person name="Al-Salem W.S."/>
            <person name="Dillon R.J."/>
            <person name="Bates P.A."/>
            <person name="Gatherer D."/>
        </authorList>
    </citation>
    <scope>NUCLEOTIDE SEQUENCE [LARGE SCALE GENOMIC DNA]</scope>
</reference>
<evidence type="ECO:0000256" key="1">
    <source>
        <dbReference type="SAM" id="MobiDB-lite"/>
    </source>
</evidence>
<dbReference type="Proteomes" id="UP000674143">
    <property type="component" value="Unassembled WGS sequence"/>
</dbReference>
<proteinExistence type="predicted"/>
<dbReference type="RefSeq" id="XP_067059722.1">
    <property type="nucleotide sequence ID" value="XM_067203072.1"/>
</dbReference>
<gene>
    <name evidence="2" type="ORF">LSCM4_01006</name>
</gene>
<dbReference type="KEGG" id="loi:92357006"/>
<comment type="caution">
    <text evidence="2">The sequence shown here is derived from an EMBL/GenBank/DDBJ whole genome shotgun (WGS) entry which is preliminary data.</text>
</comment>
<dbReference type="GeneID" id="92357006"/>
<evidence type="ECO:0000313" key="2">
    <source>
        <dbReference type="EMBL" id="KAG5467920.1"/>
    </source>
</evidence>
<evidence type="ECO:0000313" key="3">
    <source>
        <dbReference type="Proteomes" id="UP000674143"/>
    </source>
</evidence>